<proteinExistence type="predicted"/>
<dbReference type="Gene3D" id="3.30.710.10">
    <property type="entry name" value="Potassium Channel Kv1.1, Chain A"/>
    <property type="match status" value="1"/>
</dbReference>
<dbReference type="SUPFAM" id="SSF54695">
    <property type="entry name" value="POZ domain"/>
    <property type="match status" value="1"/>
</dbReference>
<evidence type="ECO:0000313" key="3">
    <source>
        <dbReference type="Proteomes" id="UP001176961"/>
    </source>
</evidence>
<dbReference type="PANTHER" id="PTHR11145:SF8">
    <property type="entry name" value="RE57120P"/>
    <property type="match status" value="1"/>
</dbReference>
<dbReference type="Proteomes" id="UP001176961">
    <property type="component" value="Unassembled WGS sequence"/>
</dbReference>
<dbReference type="InterPro" id="IPR000210">
    <property type="entry name" value="BTB/POZ_dom"/>
</dbReference>
<dbReference type="InterPro" id="IPR003131">
    <property type="entry name" value="T1-type_BTB"/>
</dbReference>
<protein>
    <recommendedName>
        <fullName evidence="1">BTB domain-containing protein</fullName>
    </recommendedName>
</protein>
<evidence type="ECO:0000313" key="2">
    <source>
        <dbReference type="EMBL" id="CAJ0593565.1"/>
    </source>
</evidence>
<sequence length="130" mass="15086">MPVVLNVGGTKFYTSLETLMKNPGLREKSMLAEMNFVEGEEVFIDRDPTHFSYILNYHRDGAVNVNGGGSIRAQIKREAQFYGLENLVQHIEFNLSRGLWRLSRPKFSKILRLIHTSRYPFLEIFIDHNV</sequence>
<dbReference type="SMART" id="SM00225">
    <property type="entry name" value="BTB"/>
    <property type="match status" value="1"/>
</dbReference>
<accession>A0AA36DVQ9</accession>
<dbReference type="PANTHER" id="PTHR11145">
    <property type="entry name" value="BTB/POZ DOMAIN-CONTAINING ADAPTER FOR CUL3-MEDIATED RHOA DEGRADATION PROTEIN FAMILY MEMBER"/>
    <property type="match status" value="1"/>
</dbReference>
<feature type="domain" description="BTB" evidence="1">
    <location>
        <begin position="3"/>
        <end position="99"/>
    </location>
</feature>
<dbReference type="GO" id="GO:0051260">
    <property type="term" value="P:protein homooligomerization"/>
    <property type="evidence" value="ECO:0007669"/>
    <property type="project" value="InterPro"/>
</dbReference>
<dbReference type="Pfam" id="PF02214">
    <property type="entry name" value="BTB_2"/>
    <property type="match status" value="1"/>
</dbReference>
<name>A0AA36DVQ9_CYLNA</name>
<gene>
    <name evidence="2" type="ORF">CYNAS_LOCUS5548</name>
</gene>
<reference evidence="2" key="1">
    <citation type="submission" date="2023-07" db="EMBL/GenBank/DDBJ databases">
        <authorList>
            <consortium name="CYATHOMIX"/>
        </authorList>
    </citation>
    <scope>NUCLEOTIDE SEQUENCE</scope>
    <source>
        <strain evidence="2">N/A</strain>
    </source>
</reference>
<dbReference type="InterPro" id="IPR011333">
    <property type="entry name" value="SKP1/BTB/POZ_sf"/>
</dbReference>
<dbReference type="EMBL" id="CATQJL010000112">
    <property type="protein sequence ID" value="CAJ0593565.1"/>
    <property type="molecule type" value="Genomic_DNA"/>
</dbReference>
<dbReference type="InterPro" id="IPR045068">
    <property type="entry name" value="BACURD1-3"/>
</dbReference>
<evidence type="ECO:0000259" key="1">
    <source>
        <dbReference type="SMART" id="SM00225"/>
    </source>
</evidence>
<keyword evidence="3" id="KW-1185">Reference proteome</keyword>
<comment type="caution">
    <text evidence="2">The sequence shown here is derived from an EMBL/GenBank/DDBJ whole genome shotgun (WGS) entry which is preliminary data.</text>
</comment>
<dbReference type="AlphaFoldDB" id="A0AA36DVQ9"/>
<organism evidence="2 3">
    <name type="scientific">Cylicocyclus nassatus</name>
    <name type="common">Nematode worm</name>
    <dbReference type="NCBI Taxonomy" id="53992"/>
    <lineage>
        <taxon>Eukaryota</taxon>
        <taxon>Metazoa</taxon>
        <taxon>Ecdysozoa</taxon>
        <taxon>Nematoda</taxon>
        <taxon>Chromadorea</taxon>
        <taxon>Rhabditida</taxon>
        <taxon>Rhabditina</taxon>
        <taxon>Rhabditomorpha</taxon>
        <taxon>Strongyloidea</taxon>
        <taxon>Strongylidae</taxon>
        <taxon>Cylicocyclus</taxon>
    </lineage>
</organism>